<dbReference type="AlphaFoldDB" id="A0A1H8J1U3"/>
<dbReference type="Pfam" id="PF23840">
    <property type="entry name" value="Phage_tail_terminator"/>
    <property type="match status" value="1"/>
</dbReference>
<evidence type="ECO:0000313" key="1">
    <source>
        <dbReference type="EMBL" id="SEN74702.1"/>
    </source>
</evidence>
<name>A0A1H8J1U3_9RHOB</name>
<dbReference type="OrthoDB" id="7742971at2"/>
<proteinExistence type="predicted"/>
<protein>
    <submittedName>
        <fullName evidence="1">Uncharacterized protein</fullName>
    </submittedName>
</protein>
<dbReference type="Proteomes" id="UP000183002">
    <property type="component" value="Unassembled WGS sequence"/>
</dbReference>
<evidence type="ECO:0000313" key="2">
    <source>
        <dbReference type="Proteomes" id="UP000183002"/>
    </source>
</evidence>
<sequence>MFVQTVEESVSVLLSMRNAGRTGDKALVDIAPQITAVLAAVCGWAPEEVSGVFKLVRAGPVSLADTTFTYVIEFSITDQFRITP</sequence>
<dbReference type="RefSeq" id="WP_050518932.1">
    <property type="nucleotide sequence ID" value="NZ_LGHU01000033.1"/>
</dbReference>
<reference evidence="1 2" key="1">
    <citation type="submission" date="2016-10" db="EMBL/GenBank/DDBJ databases">
        <authorList>
            <person name="de Groot N.N."/>
        </authorList>
    </citation>
    <scope>NUCLEOTIDE SEQUENCE [LARGE SCALE GENOMIC DNA]</scope>
    <source>
        <strain evidence="1 2">CGMCC 1.10836</strain>
    </source>
</reference>
<dbReference type="STRING" id="1077947.SAMN05216227_10234"/>
<dbReference type="EMBL" id="FOCO01000023">
    <property type="protein sequence ID" value="SEN74702.1"/>
    <property type="molecule type" value="Genomic_DNA"/>
</dbReference>
<gene>
    <name evidence="1" type="ORF">SAMN05216227_10234</name>
</gene>
<accession>A0A1H8J1U3</accession>
<organism evidence="1 2">
    <name type="scientific">Pseudorhodobacter antarcticus</name>
    <dbReference type="NCBI Taxonomy" id="1077947"/>
    <lineage>
        <taxon>Bacteria</taxon>
        <taxon>Pseudomonadati</taxon>
        <taxon>Pseudomonadota</taxon>
        <taxon>Alphaproteobacteria</taxon>
        <taxon>Rhodobacterales</taxon>
        <taxon>Paracoccaceae</taxon>
        <taxon>Pseudorhodobacter</taxon>
    </lineage>
</organism>
<dbReference type="InterPro" id="IPR056912">
    <property type="entry name" value="Phage_JBD30_tail_term-like"/>
</dbReference>
<keyword evidence="2" id="KW-1185">Reference proteome</keyword>